<feature type="region of interest" description="Disordered" evidence="1">
    <location>
        <begin position="23"/>
        <end position="46"/>
    </location>
</feature>
<protein>
    <submittedName>
        <fullName evidence="2">Uncharacterized protein</fullName>
    </submittedName>
</protein>
<sequence length="91" mass="10733">MILEAPESSENWLCRRQNPTKKICPHHVGERTGNPRNNRKDRMNVEDGKQEIVEYVTRSSCSDLRNRSLFQKLFIGFSHLRKRLPSVKVRI</sequence>
<reference evidence="2" key="1">
    <citation type="submission" date="2021-06" db="EMBL/GenBank/DDBJ databases">
        <title>Parelaphostrongylus tenuis whole genome reference sequence.</title>
        <authorList>
            <person name="Garwood T.J."/>
            <person name="Larsen P.A."/>
            <person name="Fountain-Jones N.M."/>
            <person name="Garbe J.R."/>
            <person name="Macchietto M.G."/>
            <person name="Kania S.A."/>
            <person name="Gerhold R.W."/>
            <person name="Richards J.E."/>
            <person name="Wolf T.M."/>
        </authorList>
    </citation>
    <scope>NUCLEOTIDE SEQUENCE</scope>
    <source>
        <strain evidence="2">MNPRO001-30</strain>
        <tissue evidence="2">Meninges</tissue>
    </source>
</reference>
<evidence type="ECO:0000256" key="1">
    <source>
        <dbReference type="SAM" id="MobiDB-lite"/>
    </source>
</evidence>
<name>A0AAD5MJ12_PARTN</name>
<comment type="caution">
    <text evidence="2">The sequence shown here is derived from an EMBL/GenBank/DDBJ whole genome shotgun (WGS) entry which is preliminary data.</text>
</comment>
<gene>
    <name evidence="2" type="ORF">KIN20_005527</name>
</gene>
<dbReference type="EMBL" id="JAHQIW010000758">
    <property type="protein sequence ID" value="KAJ1349867.1"/>
    <property type="molecule type" value="Genomic_DNA"/>
</dbReference>
<dbReference type="AlphaFoldDB" id="A0AAD5MJ12"/>
<accession>A0AAD5MJ12</accession>
<keyword evidence="3" id="KW-1185">Reference proteome</keyword>
<evidence type="ECO:0000313" key="3">
    <source>
        <dbReference type="Proteomes" id="UP001196413"/>
    </source>
</evidence>
<organism evidence="2 3">
    <name type="scientific">Parelaphostrongylus tenuis</name>
    <name type="common">Meningeal worm</name>
    <dbReference type="NCBI Taxonomy" id="148309"/>
    <lineage>
        <taxon>Eukaryota</taxon>
        <taxon>Metazoa</taxon>
        <taxon>Ecdysozoa</taxon>
        <taxon>Nematoda</taxon>
        <taxon>Chromadorea</taxon>
        <taxon>Rhabditida</taxon>
        <taxon>Rhabditina</taxon>
        <taxon>Rhabditomorpha</taxon>
        <taxon>Strongyloidea</taxon>
        <taxon>Metastrongylidae</taxon>
        <taxon>Parelaphostrongylus</taxon>
    </lineage>
</organism>
<evidence type="ECO:0000313" key="2">
    <source>
        <dbReference type="EMBL" id="KAJ1349867.1"/>
    </source>
</evidence>
<dbReference type="Proteomes" id="UP001196413">
    <property type="component" value="Unassembled WGS sequence"/>
</dbReference>
<proteinExistence type="predicted"/>